<keyword evidence="1" id="KW-0732">Signal</keyword>
<gene>
    <name evidence="2" type="ORF">BCR32DRAFT_248438</name>
</gene>
<dbReference type="AlphaFoldDB" id="A0A1Y1WU20"/>
<sequence>MLSRKYIILTFLIWMFLFQTSLSKKEKFTYKPNRTVILIRHAEKPASGNDLSERGWLRAECISDLFSKNSTLTPKMIFAQRAATRKDENLPDSRRQIQTVGPLARALNLTIDNSFFASEVKALAKEISKLDKSYDPVLVSWNHEDMRKFLIYFGMSYRIAPKYPKNRYDLVWIINKDREFSYFSQNCTGLGDYRFTRYKDL</sequence>
<keyword evidence="3" id="KW-1185">Reference proteome</keyword>
<evidence type="ECO:0000313" key="3">
    <source>
        <dbReference type="Proteomes" id="UP000193944"/>
    </source>
</evidence>
<feature type="signal peptide" evidence="1">
    <location>
        <begin position="1"/>
        <end position="23"/>
    </location>
</feature>
<reference evidence="2 3" key="2">
    <citation type="submission" date="2016-08" db="EMBL/GenBank/DDBJ databases">
        <title>Pervasive Adenine N6-methylation of Active Genes in Fungi.</title>
        <authorList>
            <consortium name="DOE Joint Genome Institute"/>
            <person name="Mondo S.J."/>
            <person name="Dannebaum R.O."/>
            <person name="Kuo R.C."/>
            <person name="Labutti K."/>
            <person name="Haridas S."/>
            <person name="Kuo A."/>
            <person name="Salamov A."/>
            <person name="Ahrendt S.R."/>
            <person name="Lipzen A."/>
            <person name="Sullivan W."/>
            <person name="Andreopoulos W.B."/>
            <person name="Clum A."/>
            <person name="Lindquist E."/>
            <person name="Daum C."/>
            <person name="Ramamoorthy G.K."/>
            <person name="Gryganskyi A."/>
            <person name="Culley D."/>
            <person name="Magnuson J.K."/>
            <person name="James T.Y."/>
            <person name="O'Malley M.A."/>
            <person name="Stajich J.E."/>
            <person name="Spatafora J.W."/>
            <person name="Visel A."/>
            <person name="Grigoriev I.V."/>
        </authorList>
    </citation>
    <scope>NUCLEOTIDE SEQUENCE [LARGE SCALE GENOMIC DNA]</scope>
    <source>
        <strain evidence="2 3">S4</strain>
    </source>
</reference>
<feature type="chain" id="PRO_5012553426" description="Phosphoglycerate mutase-like protein" evidence="1">
    <location>
        <begin position="24"/>
        <end position="201"/>
    </location>
</feature>
<comment type="caution">
    <text evidence="2">The sequence shown here is derived from an EMBL/GenBank/DDBJ whole genome shotgun (WGS) entry which is preliminary data.</text>
</comment>
<dbReference type="EMBL" id="MCFG01000277">
    <property type="protein sequence ID" value="ORX76808.1"/>
    <property type="molecule type" value="Genomic_DNA"/>
</dbReference>
<evidence type="ECO:0008006" key="4">
    <source>
        <dbReference type="Google" id="ProtNLM"/>
    </source>
</evidence>
<protein>
    <recommendedName>
        <fullName evidence="4">Phosphoglycerate mutase-like protein</fullName>
    </recommendedName>
</protein>
<dbReference type="STRING" id="1754192.A0A1Y1WU20"/>
<evidence type="ECO:0000256" key="1">
    <source>
        <dbReference type="SAM" id="SignalP"/>
    </source>
</evidence>
<proteinExistence type="predicted"/>
<dbReference type="OrthoDB" id="2129708at2759"/>
<name>A0A1Y1WU20_9FUNG</name>
<dbReference type="Proteomes" id="UP000193944">
    <property type="component" value="Unassembled WGS sequence"/>
</dbReference>
<evidence type="ECO:0000313" key="2">
    <source>
        <dbReference type="EMBL" id="ORX76808.1"/>
    </source>
</evidence>
<reference evidence="2 3" key="1">
    <citation type="submission" date="2016-08" db="EMBL/GenBank/DDBJ databases">
        <title>A Parts List for Fungal Cellulosomes Revealed by Comparative Genomics.</title>
        <authorList>
            <consortium name="DOE Joint Genome Institute"/>
            <person name="Haitjema C.H."/>
            <person name="Gilmore S.P."/>
            <person name="Henske J.K."/>
            <person name="Solomon K.V."/>
            <person name="De Groot R."/>
            <person name="Kuo A."/>
            <person name="Mondo S.J."/>
            <person name="Salamov A.A."/>
            <person name="Labutti K."/>
            <person name="Zhao Z."/>
            <person name="Chiniquy J."/>
            <person name="Barry K."/>
            <person name="Brewer H.M."/>
            <person name="Purvine S.O."/>
            <person name="Wright A.T."/>
            <person name="Boxma B."/>
            <person name="Van Alen T."/>
            <person name="Hackstein J.H."/>
            <person name="Baker S.E."/>
            <person name="Grigoriev I.V."/>
            <person name="O'Malley M.A."/>
        </authorList>
    </citation>
    <scope>NUCLEOTIDE SEQUENCE [LARGE SCALE GENOMIC DNA]</scope>
    <source>
        <strain evidence="2 3">S4</strain>
    </source>
</reference>
<accession>A0A1Y1WU20</accession>
<organism evidence="2 3">
    <name type="scientific">Anaeromyces robustus</name>
    <dbReference type="NCBI Taxonomy" id="1754192"/>
    <lineage>
        <taxon>Eukaryota</taxon>
        <taxon>Fungi</taxon>
        <taxon>Fungi incertae sedis</taxon>
        <taxon>Chytridiomycota</taxon>
        <taxon>Chytridiomycota incertae sedis</taxon>
        <taxon>Neocallimastigomycetes</taxon>
        <taxon>Neocallimastigales</taxon>
        <taxon>Neocallimastigaceae</taxon>
        <taxon>Anaeromyces</taxon>
    </lineage>
</organism>